<evidence type="ECO:0000256" key="11">
    <source>
        <dbReference type="ARBA" id="ARBA00023316"/>
    </source>
</evidence>
<feature type="transmembrane region" description="Helical" evidence="15">
    <location>
        <begin position="716"/>
        <end position="743"/>
    </location>
</feature>
<dbReference type="InterPro" id="IPR026899">
    <property type="entry name" value="FKS1-like_dom1"/>
</dbReference>
<keyword evidence="11" id="KW-0961">Cell wall biogenesis/degradation</keyword>
<dbReference type="GO" id="GO:0008360">
    <property type="term" value="P:regulation of cell shape"/>
    <property type="evidence" value="ECO:0007669"/>
    <property type="project" value="UniProtKB-KW"/>
</dbReference>
<evidence type="ECO:0000256" key="2">
    <source>
        <dbReference type="ARBA" id="ARBA00009040"/>
    </source>
</evidence>
<name>A0A0E0NCD1_ORYRU</name>
<feature type="transmembrane region" description="Helical" evidence="15">
    <location>
        <begin position="640"/>
        <end position="661"/>
    </location>
</feature>
<feature type="transmembrane region" description="Helical" evidence="15">
    <location>
        <begin position="1478"/>
        <end position="1500"/>
    </location>
</feature>
<evidence type="ECO:0000256" key="3">
    <source>
        <dbReference type="ARBA" id="ARBA00012589"/>
    </source>
</evidence>
<feature type="transmembrane region" description="Helical" evidence="15">
    <location>
        <begin position="1560"/>
        <end position="1580"/>
    </location>
</feature>
<evidence type="ECO:0000256" key="12">
    <source>
        <dbReference type="ARBA" id="ARBA00032165"/>
    </source>
</evidence>
<dbReference type="GO" id="GO:0006075">
    <property type="term" value="P:(1-&gt;3)-beta-D-glucan biosynthetic process"/>
    <property type="evidence" value="ECO:0007669"/>
    <property type="project" value="InterPro"/>
</dbReference>
<feature type="transmembrane region" description="Helical" evidence="15">
    <location>
        <begin position="681"/>
        <end position="704"/>
    </location>
</feature>
<dbReference type="InterPro" id="IPR003440">
    <property type="entry name" value="Glyco_trans_48_dom"/>
</dbReference>
<reference evidence="18" key="1">
    <citation type="submission" date="2013-06" db="EMBL/GenBank/DDBJ databases">
        <authorList>
            <person name="Zhao Q."/>
        </authorList>
    </citation>
    <scope>NUCLEOTIDE SEQUENCE</scope>
    <source>
        <strain evidence="18">cv. W1943</strain>
    </source>
</reference>
<dbReference type="HOGENOM" id="CLU_000742_1_1_1"/>
<dbReference type="Pfam" id="PF04652">
    <property type="entry name" value="Vta1"/>
    <property type="match status" value="1"/>
</dbReference>
<feature type="transmembrane region" description="Helical" evidence="15">
    <location>
        <begin position="1754"/>
        <end position="1776"/>
    </location>
</feature>
<dbReference type="Pfam" id="PF02364">
    <property type="entry name" value="Glucan_synthase"/>
    <property type="match status" value="2"/>
</dbReference>
<organism evidence="17 18">
    <name type="scientific">Oryza rufipogon</name>
    <name type="common">Brownbeard rice</name>
    <name type="synonym">Asian wild rice</name>
    <dbReference type="NCBI Taxonomy" id="4529"/>
    <lineage>
        <taxon>Eukaryota</taxon>
        <taxon>Viridiplantae</taxon>
        <taxon>Streptophyta</taxon>
        <taxon>Embryophyta</taxon>
        <taxon>Tracheophyta</taxon>
        <taxon>Spermatophyta</taxon>
        <taxon>Magnoliopsida</taxon>
        <taxon>Liliopsida</taxon>
        <taxon>Poales</taxon>
        <taxon>Poaceae</taxon>
        <taxon>BOP clade</taxon>
        <taxon>Oryzoideae</taxon>
        <taxon>Oryzeae</taxon>
        <taxon>Oryzinae</taxon>
        <taxon>Oryza</taxon>
    </lineage>
</organism>
<feature type="transmembrane region" description="Helical" evidence="15">
    <location>
        <begin position="569"/>
        <end position="586"/>
    </location>
</feature>
<dbReference type="Gramene" id="ORUFI02G10460.1">
    <property type="protein sequence ID" value="ORUFI02G10460.1"/>
    <property type="gene ID" value="ORUFI02G10460"/>
</dbReference>
<dbReference type="PANTHER" id="PTHR12741">
    <property type="entry name" value="LYST-INTERACTING PROTEIN LIP5 DOPAMINE RESPONSIVE PROTEIN DRG-1"/>
    <property type="match status" value="1"/>
</dbReference>
<reference evidence="17" key="2">
    <citation type="submission" date="2015-06" db="UniProtKB">
        <authorList>
            <consortium name="EnsemblPlants"/>
        </authorList>
    </citation>
    <scope>IDENTIFICATION</scope>
</reference>
<feature type="region of interest" description="Disordered" evidence="14">
    <location>
        <begin position="487"/>
        <end position="544"/>
    </location>
</feature>
<evidence type="ECO:0000259" key="16">
    <source>
        <dbReference type="SMART" id="SM01205"/>
    </source>
</evidence>
<evidence type="ECO:0000256" key="9">
    <source>
        <dbReference type="ARBA" id="ARBA00022989"/>
    </source>
</evidence>
<keyword evidence="4" id="KW-1003">Cell membrane</keyword>
<protein>
    <recommendedName>
        <fullName evidence="12">1,3-beta-glucan synthase</fullName>
        <ecNumber evidence="3">2.4.1.34</ecNumber>
    </recommendedName>
    <alternativeName>
        <fullName evidence="12">1,3-beta-glucan synthase</fullName>
    </alternativeName>
</protein>
<dbReference type="Gene3D" id="1.25.40.270">
    <property type="entry name" value="Vacuolar protein sorting-associated protein vta1"/>
    <property type="match status" value="1"/>
</dbReference>
<dbReference type="PANTHER" id="PTHR12741:SF22">
    <property type="entry name" value="CALLOSE SYNTHASE 8-RELATED"/>
    <property type="match status" value="1"/>
</dbReference>
<feature type="compositionally biased region" description="Pro residues" evidence="14">
    <location>
        <begin position="27"/>
        <end position="43"/>
    </location>
</feature>
<evidence type="ECO:0000256" key="4">
    <source>
        <dbReference type="ARBA" id="ARBA00022475"/>
    </source>
</evidence>
<feature type="compositionally biased region" description="Low complexity" evidence="14">
    <location>
        <begin position="533"/>
        <end position="544"/>
    </location>
</feature>
<feature type="transmembrane region" description="Helical" evidence="15">
    <location>
        <begin position="749"/>
        <end position="769"/>
    </location>
</feature>
<feature type="transmembrane region" description="Helical" evidence="15">
    <location>
        <begin position="598"/>
        <end position="620"/>
    </location>
</feature>
<evidence type="ECO:0000256" key="6">
    <source>
        <dbReference type="ARBA" id="ARBA00022679"/>
    </source>
</evidence>
<comment type="subcellular location">
    <subcellularLocation>
        <location evidence="1">Cell membrane</location>
        <topology evidence="1">Multi-pass membrane protein</topology>
    </subcellularLocation>
</comment>
<dbReference type="GO" id="GO:0000148">
    <property type="term" value="C:1,3-beta-D-glucan synthase complex"/>
    <property type="evidence" value="ECO:0007669"/>
    <property type="project" value="InterPro"/>
</dbReference>
<keyword evidence="18" id="KW-1185">Reference proteome</keyword>
<keyword evidence="9 15" id="KW-1133">Transmembrane helix</keyword>
<evidence type="ECO:0000256" key="13">
    <source>
        <dbReference type="ARBA" id="ARBA00047777"/>
    </source>
</evidence>
<evidence type="ECO:0000256" key="1">
    <source>
        <dbReference type="ARBA" id="ARBA00004651"/>
    </source>
</evidence>
<evidence type="ECO:0000313" key="18">
    <source>
        <dbReference type="Proteomes" id="UP000008022"/>
    </source>
</evidence>
<dbReference type="InterPro" id="IPR023175">
    <property type="entry name" value="Vta1/CALS_N_sf"/>
</dbReference>
<comment type="catalytic activity">
    <reaction evidence="13">
        <text>[(1-&gt;3)-beta-D-glucosyl](n) + UDP-alpha-D-glucose = [(1-&gt;3)-beta-D-glucosyl](n+1) + UDP + H(+)</text>
        <dbReference type="Rhea" id="RHEA:21476"/>
        <dbReference type="Rhea" id="RHEA-COMP:11146"/>
        <dbReference type="Rhea" id="RHEA-COMP:14303"/>
        <dbReference type="ChEBI" id="CHEBI:15378"/>
        <dbReference type="ChEBI" id="CHEBI:37671"/>
        <dbReference type="ChEBI" id="CHEBI:58223"/>
        <dbReference type="ChEBI" id="CHEBI:58885"/>
        <dbReference type="EC" id="2.4.1.34"/>
    </reaction>
</comment>
<evidence type="ECO:0000313" key="17">
    <source>
        <dbReference type="EnsemblPlants" id="ORUFI02G10460.1"/>
    </source>
</evidence>
<keyword evidence="5" id="KW-0328">Glycosyltransferase</keyword>
<dbReference type="EnsemblPlants" id="ORUFI02G10460.1">
    <property type="protein sequence ID" value="ORUFI02G10460.1"/>
    <property type="gene ID" value="ORUFI02G10460"/>
</dbReference>
<dbReference type="EC" id="2.4.1.34" evidence="3"/>
<evidence type="ECO:0000256" key="7">
    <source>
        <dbReference type="ARBA" id="ARBA00022692"/>
    </source>
</evidence>
<keyword evidence="8" id="KW-0133">Cell shape</keyword>
<comment type="similarity">
    <text evidence="2">Belongs to the glycosyltransferase 48 family.</text>
</comment>
<dbReference type="OMA" id="ICENEVM"/>
<dbReference type="InterPro" id="IPR058851">
    <property type="entry name" value="CALS1_helical"/>
</dbReference>
<proteinExistence type="inferred from homology"/>
<sequence>MEVEIVEVGPSSRPLRYVPAQQRWRPTPTPLPPPPPPLPPPPAASAASSSGAGDAAAVASAANQFDSEKLPQTLVSEIRPFLRVANQIEHESPRVAYLCRFHAFEKAHMMDPRSTGRGVRQFKTALLQRLEQDEKSTFTKRMAKSDSQEIRLFYEKKEKADERELLPVLAEVLRAVQIGTGKEKQKRIASETFADKSALFRYNILPLYPGSTKQPIMLLPEIKVAVCAVFNVRSLPFANTKDHKNQMDIFLWMQSWFGFQKGNVANQREHLILLLANMHARLNPKSSSETMLDDRAVDELLAKTFENYLTWCKLPSVKQEIQQHKLLYISLYLLIWGEASNLRLMPECLCYIFHHMSYELYGVLSGAVSLITGEKVRPAYGGDDESFLKKVVTPIYKEIYEESLKNKNGVSDHSTWRNYDDLNEFFWLDTMLYWVIAFASNRSADCFKLGWPMRLNNDFFFTSNKNKNSRLPIVPPVQQTEQQINQLRTSQQTDQQNTQLRTSQQTEQRNTQLRTPNGSSSFQNMLNPEAPGQTQQQTTSDTSQQKWLGKTNFVEVRSFWHIFRSFDRMWTLLVLGLQVLIIMAWHGLESPLQLLDPIIFQDVLSIFITNSVLRVIQVILDITFSWRTKRTMRFSQKLRFAVKLSIAVAWAIILPIFYASSQNYLSCSARRPKTFLGIFCLSKYMVVVALYLTSNVIGMALFFVPAFFRDIYLENLQYVSLVVSVKSNAGAILAVWAPIILVYFMDTQIWYSVFCTIFGGMCGIIHHLGEIRTMGMVRSRFCTLLEAFNTSLVPHSMMTKKKGILPSFLEKKIFKNFGKAERHDPIKFALVWNQIINSFRSEDLISNREMDLMTMPMSLEHRSGSIRWPMFLLAKKFSEAVDMVANFTGKSTRLFCIIKKDNYMLCAINDFYELTKSILRHLVIGDVEKRVIAAIYTEIEKSIQNASLLVDFKMDHLPSLVAKFDRLAELLYTNKQELRYEVTILLQDIIDILVQDMLVDAQSVLGLINSSETLISDDDGTFEYYKPELFASISSISNIRFPFPENGPLKEQVKRLYLLLNTKEKVVEVPSNLEARRRISFFATSLFMDMPSAPKVSSMLSFSIITPYFNEEVKFSEDELHSDQDEASILSYMQKIYPDEWRNFLERLGPKVTQEEIRYWASFHGQTLSRTELCKGPAANGRQTKNMHQSLSTELDALADMKFSYVISCQKFGEQKSSGNPHAQDIIDLMTRYPALRVAYIEEKEIIVDNRPHKVYSSVLIKAENNLDQEIYRIKLPGPPLIGEGKPENQNHAIIFTRGEALQTIDMNQDNYLEEAYKMRNVLQEFVRHPRGKAPTILGLREHIFTGSVSSLAGFMSYQETSFVTIGQRFLADPLRVRFHYGHPDIFDRMFHLTRGGISKASKTINLSEDVFAGYNSILRRGHITYNEYIQVGKGRDVGLNQISKFEAKVANGNSEQTLSRDIHRLGRRFDFFRMLSCYFTTVGFYFNSLISVVGVYVFLYGQLYLVLSGLQRALLIEAETQNMKSLETALVSQSFLQLGLLTGLPMVMELGLEKGFRVALSDFILMQLQLASVFFTFSLGTKAHYYGRTILHGGAKYRPTGRKFVAFHASFTENYQLYSRSHFVKGFELKIVCEHCGTCDDHILNVIVEDWADWTIWMRNQGGIGVQPEKSWESWWNAENAHLRHSVLSSRILEVLLSLRFFMYQYGLVYHLKISQDNKNFLVYLLSWVVIIAIVGLVKVIAHAYDYGMGSLLFFPIAALAWMPVISAIQTRVLFNRAFSRQLQIQPFIAGKTKRR</sequence>
<dbReference type="SMART" id="SM01205">
    <property type="entry name" value="FKS1_dom1"/>
    <property type="match status" value="1"/>
</dbReference>
<evidence type="ECO:0000256" key="5">
    <source>
        <dbReference type="ARBA" id="ARBA00022676"/>
    </source>
</evidence>
<evidence type="ECO:0000256" key="8">
    <source>
        <dbReference type="ARBA" id="ARBA00022960"/>
    </source>
</evidence>
<feature type="transmembrane region" description="Helical" evidence="15">
    <location>
        <begin position="1722"/>
        <end position="1742"/>
    </location>
</feature>
<dbReference type="Pfam" id="PF14288">
    <property type="entry name" value="FKS1_dom1"/>
    <property type="match status" value="1"/>
</dbReference>
<accession>A0A0E0NCD1</accession>
<dbReference type="GO" id="GO:0005886">
    <property type="term" value="C:plasma membrane"/>
    <property type="evidence" value="ECO:0007669"/>
    <property type="project" value="UniProtKB-SubCell"/>
</dbReference>
<feature type="compositionally biased region" description="Low complexity" evidence="14">
    <location>
        <begin position="44"/>
        <end position="55"/>
    </location>
</feature>
<feature type="region of interest" description="Disordered" evidence="14">
    <location>
        <begin position="1"/>
        <end position="55"/>
    </location>
</feature>
<dbReference type="InterPro" id="IPR039431">
    <property type="entry name" value="Vta1/CALS_N"/>
</dbReference>
<evidence type="ECO:0000256" key="10">
    <source>
        <dbReference type="ARBA" id="ARBA00023136"/>
    </source>
</evidence>
<dbReference type="Proteomes" id="UP000008022">
    <property type="component" value="Unassembled WGS sequence"/>
</dbReference>
<keyword evidence="10 15" id="KW-0472">Membrane</keyword>
<dbReference type="Pfam" id="PF25968">
    <property type="entry name" value="CALS1"/>
    <property type="match status" value="1"/>
</dbReference>
<evidence type="ECO:0000256" key="14">
    <source>
        <dbReference type="SAM" id="MobiDB-lite"/>
    </source>
</evidence>
<feature type="domain" description="1,3-beta-glucan synthase component FKS1-like" evidence="16">
    <location>
        <begin position="323"/>
        <end position="454"/>
    </location>
</feature>
<keyword evidence="6" id="KW-0808">Transferase</keyword>
<keyword evidence="7 15" id="KW-0812">Transmembrane</keyword>
<dbReference type="GO" id="GO:0003843">
    <property type="term" value="F:1,3-beta-D-glucan synthase activity"/>
    <property type="evidence" value="ECO:0007669"/>
    <property type="project" value="UniProtKB-EC"/>
</dbReference>
<dbReference type="eggNOG" id="KOG0916">
    <property type="taxonomic scope" value="Eukaryota"/>
</dbReference>
<dbReference type="STRING" id="4529.A0A0E0NCD1"/>
<feature type="compositionally biased region" description="Polar residues" evidence="14">
    <location>
        <begin position="487"/>
        <end position="526"/>
    </location>
</feature>
<evidence type="ECO:0000256" key="15">
    <source>
        <dbReference type="SAM" id="Phobius"/>
    </source>
</evidence>